<feature type="compositionally biased region" description="Polar residues" evidence="1">
    <location>
        <begin position="374"/>
        <end position="386"/>
    </location>
</feature>
<gene>
    <name evidence="3" type="ORF">GCM10011333_14810</name>
</gene>
<organism evidence="3 4">
    <name type="scientific">Sediminivirga luteola</name>
    <dbReference type="NCBI Taxonomy" id="1774748"/>
    <lineage>
        <taxon>Bacteria</taxon>
        <taxon>Bacillati</taxon>
        <taxon>Actinomycetota</taxon>
        <taxon>Actinomycetes</taxon>
        <taxon>Micrococcales</taxon>
        <taxon>Brevibacteriaceae</taxon>
        <taxon>Sediminivirga</taxon>
    </lineage>
</organism>
<protein>
    <recommendedName>
        <fullName evidence="2">HNH nuclease domain-containing protein</fullName>
    </recommendedName>
</protein>
<dbReference type="RefSeq" id="WP_188550289.1">
    <property type="nucleotide sequence ID" value="NZ_BMFY01000005.1"/>
</dbReference>
<accession>A0A8J2XKD7</accession>
<keyword evidence="4" id="KW-1185">Reference proteome</keyword>
<dbReference type="InterPro" id="IPR003615">
    <property type="entry name" value="HNH_nuc"/>
</dbReference>
<reference evidence="3" key="1">
    <citation type="journal article" date="2014" name="Int. J. Syst. Evol. Microbiol.">
        <title>Complete genome sequence of Corynebacterium casei LMG S-19264T (=DSM 44701T), isolated from a smear-ripened cheese.</title>
        <authorList>
            <consortium name="US DOE Joint Genome Institute (JGI-PGF)"/>
            <person name="Walter F."/>
            <person name="Albersmeier A."/>
            <person name="Kalinowski J."/>
            <person name="Ruckert C."/>
        </authorList>
    </citation>
    <scope>NUCLEOTIDE SEQUENCE</scope>
    <source>
        <strain evidence="3">CGMCC 1.12785</strain>
    </source>
</reference>
<evidence type="ECO:0000313" key="3">
    <source>
        <dbReference type="EMBL" id="GGA12940.1"/>
    </source>
</evidence>
<dbReference type="AlphaFoldDB" id="A0A8J2XKD7"/>
<name>A0A8J2XKD7_9MICO</name>
<feature type="region of interest" description="Disordered" evidence="1">
    <location>
        <begin position="218"/>
        <end position="262"/>
    </location>
</feature>
<dbReference type="Proteomes" id="UP000616114">
    <property type="component" value="Unassembled WGS sequence"/>
</dbReference>
<feature type="compositionally biased region" description="Low complexity" evidence="1">
    <location>
        <begin position="237"/>
        <end position="246"/>
    </location>
</feature>
<comment type="caution">
    <text evidence="3">The sequence shown here is derived from an EMBL/GenBank/DDBJ whole genome shotgun (WGS) entry which is preliminary data.</text>
</comment>
<proteinExistence type="predicted"/>
<dbReference type="CDD" id="cd00085">
    <property type="entry name" value="HNHc"/>
    <property type="match status" value="1"/>
</dbReference>
<feature type="domain" description="HNH nuclease" evidence="2">
    <location>
        <begin position="509"/>
        <end position="560"/>
    </location>
</feature>
<dbReference type="SMART" id="SM00507">
    <property type="entry name" value="HNHc"/>
    <property type="match status" value="1"/>
</dbReference>
<dbReference type="EMBL" id="BMFY01000005">
    <property type="protein sequence ID" value="GGA12940.1"/>
    <property type="molecule type" value="Genomic_DNA"/>
</dbReference>
<feature type="compositionally biased region" description="Gly residues" evidence="1">
    <location>
        <begin position="300"/>
        <end position="312"/>
    </location>
</feature>
<feature type="compositionally biased region" description="Basic and acidic residues" evidence="1">
    <location>
        <begin position="393"/>
        <end position="402"/>
    </location>
</feature>
<sequence>MEAQILTGALDYLDRVAAQAEADYADHDRHLNRLQAAGDAHAASAARAAGAGHSGSVQQVQAARGAAIYEIGQALGLSEGQASLRLARAARVREALPASWQAFQTGAIDAARVHVLAEAANALTRAESLHKLDAQAATYAAGRTVAQLRAWIKRRIASWEPDAQAHRTAEALQGRRVCIDHRDDGVSELWAVLPTMHAVAIDQALTRAGKKLLQQCRHGQQAGDLHNRDSTARNNSAAGNDDTTGNNNGGAAGNDGTTPRPALPRVTLEQARADVLADVLTGGKLPRALDATTTVDTGGVDAGGVDAGGGSTGFRAQSGPGSTGHGSRTGSHSVGSATASGTNDSTSLSTGSLSTGSGTGSHSVGSCGTGDATDLSSSTDSHNGGSHSVGDAPDTRPRTAGHEDDDAPATHTGEGPGVAYEPGAGLEALRDVRVDIGITIPIGTLAGKAQAPGTAPDGSWTLPADQVRELALSPAGGQVFWHRLLIDDSDDGGGEVLSHTYAGRFPPRVLQAALRFRDGTCSVPGCRVPAADCDTDHRTAWPAGPTRASNLWSLCRRHHRWKTLGIVEPVRTSDDGRSDSHSTSNPVRWGWVLPSGRVVRVEPVDHRPIAETPPSTYTGIDSLPVGLAGEVLGEFPDAFPPRGPASGLPGMPLDEDFWDEGSWEDGPPPPPRDLDVLPPVPVACITAAVPGSATVTSAPA</sequence>
<dbReference type="InterPro" id="IPR003870">
    <property type="entry name" value="DUF222"/>
</dbReference>
<evidence type="ECO:0000256" key="1">
    <source>
        <dbReference type="SAM" id="MobiDB-lite"/>
    </source>
</evidence>
<evidence type="ECO:0000259" key="2">
    <source>
        <dbReference type="SMART" id="SM00507"/>
    </source>
</evidence>
<reference evidence="3" key="2">
    <citation type="submission" date="2020-09" db="EMBL/GenBank/DDBJ databases">
        <authorList>
            <person name="Sun Q."/>
            <person name="Zhou Y."/>
        </authorList>
    </citation>
    <scope>NUCLEOTIDE SEQUENCE</scope>
    <source>
        <strain evidence="3">CGMCC 1.12785</strain>
    </source>
</reference>
<dbReference type="Pfam" id="PF02720">
    <property type="entry name" value="DUF222"/>
    <property type="match status" value="1"/>
</dbReference>
<evidence type="ECO:0000313" key="4">
    <source>
        <dbReference type="Proteomes" id="UP000616114"/>
    </source>
</evidence>
<feature type="compositionally biased region" description="Low complexity" evidence="1">
    <location>
        <begin position="325"/>
        <end position="370"/>
    </location>
</feature>
<feature type="region of interest" description="Disordered" evidence="1">
    <location>
        <begin position="294"/>
        <end position="422"/>
    </location>
</feature>